<evidence type="ECO:0000313" key="1">
    <source>
        <dbReference type="EMBL" id="ERL46907.1"/>
    </source>
</evidence>
<comment type="caution">
    <text evidence="1">The sequence shown here is derived from an EMBL/GenBank/DDBJ whole genome shotgun (WGS) entry which is preliminary data.</text>
</comment>
<keyword evidence="2" id="KW-1185">Reference proteome</keyword>
<dbReference type="AlphaFoldDB" id="U2XP48"/>
<gene>
    <name evidence="1" type="ORF">RS24_00823</name>
</gene>
<organism evidence="1 2">
    <name type="scientific">Candidatus Micropelagius thuwalensis</name>
    <dbReference type="NCBI Taxonomy" id="1397666"/>
    <lineage>
        <taxon>Bacteria</taxon>
        <taxon>Pseudomonadati</taxon>
        <taxon>Pseudomonadota</taxon>
        <taxon>Alphaproteobacteria</taxon>
        <taxon>PS1 clade</taxon>
        <taxon>Candidatus Micropelagius</taxon>
    </lineage>
</organism>
<dbReference type="Proteomes" id="UP000016762">
    <property type="component" value="Unassembled WGS sequence"/>
</dbReference>
<dbReference type="EMBL" id="AWXE01000003">
    <property type="protein sequence ID" value="ERL46907.1"/>
    <property type="molecule type" value="Genomic_DNA"/>
</dbReference>
<accession>U2XP48</accession>
<protein>
    <submittedName>
        <fullName evidence="1">ABC cobalamin-Fe3+-siderophore transporter periplasmic substrate-binding subunit protein</fullName>
    </submittedName>
</protein>
<dbReference type="STRING" id="1397666.RS24_00823"/>
<name>U2XP48_9PROT</name>
<reference evidence="1 2" key="1">
    <citation type="journal article" date="2014" name="FEMS Microbiol. Ecol.">
        <title>Genomic differentiation among two strains of the PS1 clade isolated from geographically separated marine habitats.</title>
        <authorList>
            <person name="Jimenez-Infante F."/>
            <person name="Ngugi D.K."/>
            <person name="Alam I."/>
            <person name="Rashid M."/>
            <person name="Baalawi W."/>
            <person name="Kamau A.A."/>
            <person name="Bajic V.B."/>
            <person name="Stingl U."/>
        </authorList>
    </citation>
    <scope>NUCLEOTIDE SEQUENCE [LARGE SCALE GENOMIC DNA]</scope>
    <source>
        <strain evidence="1 2">RS24</strain>
    </source>
</reference>
<proteinExistence type="predicted"/>
<sequence length="80" mass="9701">MINNKSAILIVERNLKIVPDLDLKLFINKTNHGWKVYDFGFWDFRYTKMKRGLYLRYLKKDDIEGLINHLNEKIINFLKN</sequence>
<evidence type="ECO:0000313" key="2">
    <source>
        <dbReference type="Proteomes" id="UP000016762"/>
    </source>
</evidence>